<reference evidence="2 3" key="1">
    <citation type="submission" date="2023-10" db="EMBL/GenBank/DDBJ databases">
        <title>Noviherbaspirillum sp. CPCC 100848 genome assembly.</title>
        <authorList>
            <person name="Li X.Y."/>
            <person name="Fang X.M."/>
        </authorList>
    </citation>
    <scope>NUCLEOTIDE SEQUENCE [LARGE SCALE GENOMIC DNA]</scope>
    <source>
        <strain evidence="2 3">CPCC 100848</strain>
    </source>
</reference>
<gene>
    <name evidence="2" type="ORF">RY831_26935</name>
</gene>
<proteinExistence type="predicted"/>
<dbReference type="RefSeq" id="WP_326509458.1">
    <property type="nucleotide sequence ID" value="NZ_JAWIIV010000036.1"/>
</dbReference>
<sequence>MSLAANFSCYHLHDACGVLSNKLEVKMGWLKAVSFVLFPMPTAVVWAAGKGVNAVRDKIEDGKNNAREEGRQAGVAAAAKQYDEKVQTLAARLRSYHDFDQKVAAFYALGLAVANVDGEIHPNERQEIDEFVVGCSASSLPKPTLDLIAALSKNPPTFERAVQYARDAGLSREDMQDIIDVVANADEIIRQEEKDLLDRWKRLADELSMT</sequence>
<dbReference type="EMBL" id="JAWIIV010000036">
    <property type="protein sequence ID" value="MEC4722800.1"/>
    <property type="molecule type" value="Genomic_DNA"/>
</dbReference>
<evidence type="ECO:0000313" key="2">
    <source>
        <dbReference type="EMBL" id="MEC4722800.1"/>
    </source>
</evidence>
<evidence type="ECO:0000313" key="3">
    <source>
        <dbReference type="Proteomes" id="UP001352263"/>
    </source>
</evidence>
<dbReference type="SUPFAM" id="SSF158682">
    <property type="entry name" value="TerB-like"/>
    <property type="match status" value="1"/>
</dbReference>
<evidence type="ECO:0000259" key="1">
    <source>
        <dbReference type="Pfam" id="PF05099"/>
    </source>
</evidence>
<accession>A0ABU6JHN2</accession>
<dbReference type="Gene3D" id="1.10.3680.10">
    <property type="entry name" value="TerB-like"/>
    <property type="match status" value="1"/>
</dbReference>
<comment type="caution">
    <text evidence="2">The sequence shown here is derived from an EMBL/GenBank/DDBJ whole genome shotgun (WGS) entry which is preliminary data.</text>
</comment>
<feature type="domain" description="Co-chaperone DjlA N-terminal" evidence="1">
    <location>
        <begin position="105"/>
        <end position="201"/>
    </location>
</feature>
<protein>
    <submittedName>
        <fullName evidence="2">TerB family tellurite resistance protein</fullName>
    </submittedName>
</protein>
<dbReference type="InterPro" id="IPR029024">
    <property type="entry name" value="TerB-like"/>
</dbReference>
<dbReference type="InterPro" id="IPR007791">
    <property type="entry name" value="DjlA_N"/>
</dbReference>
<organism evidence="2 3">
    <name type="scientific">Noviherbaspirillum album</name>
    <dbReference type="NCBI Taxonomy" id="3080276"/>
    <lineage>
        <taxon>Bacteria</taxon>
        <taxon>Pseudomonadati</taxon>
        <taxon>Pseudomonadota</taxon>
        <taxon>Betaproteobacteria</taxon>
        <taxon>Burkholderiales</taxon>
        <taxon>Oxalobacteraceae</taxon>
        <taxon>Noviherbaspirillum</taxon>
    </lineage>
</organism>
<dbReference type="Pfam" id="PF05099">
    <property type="entry name" value="TerB"/>
    <property type="match status" value="1"/>
</dbReference>
<dbReference type="Proteomes" id="UP001352263">
    <property type="component" value="Unassembled WGS sequence"/>
</dbReference>
<name>A0ABU6JHN2_9BURK</name>
<keyword evidence="3" id="KW-1185">Reference proteome</keyword>